<feature type="region of interest" description="Disordered" evidence="1">
    <location>
        <begin position="1"/>
        <end position="40"/>
    </location>
</feature>
<keyword evidence="3" id="KW-1185">Reference proteome</keyword>
<dbReference type="EMBL" id="CAMGYJ010000005">
    <property type="protein sequence ID" value="CAI0423834.1"/>
    <property type="molecule type" value="Genomic_DNA"/>
</dbReference>
<sequence length="40" mass="4525">MRSGDEQLGPMPGLPDRKWAGHPGMLQRGEEPQRCRPDHT</sequence>
<organism evidence="2 3">
    <name type="scientific">Linum tenue</name>
    <dbReference type="NCBI Taxonomy" id="586396"/>
    <lineage>
        <taxon>Eukaryota</taxon>
        <taxon>Viridiplantae</taxon>
        <taxon>Streptophyta</taxon>
        <taxon>Embryophyta</taxon>
        <taxon>Tracheophyta</taxon>
        <taxon>Spermatophyta</taxon>
        <taxon>Magnoliopsida</taxon>
        <taxon>eudicotyledons</taxon>
        <taxon>Gunneridae</taxon>
        <taxon>Pentapetalae</taxon>
        <taxon>rosids</taxon>
        <taxon>fabids</taxon>
        <taxon>Malpighiales</taxon>
        <taxon>Linaceae</taxon>
        <taxon>Linum</taxon>
    </lineage>
</organism>
<feature type="compositionally biased region" description="Basic and acidic residues" evidence="1">
    <location>
        <begin position="28"/>
        <end position="40"/>
    </location>
</feature>
<name>A0AAV0KN56_9ROSI</name>
<reference evidence="2" key="1">
    <citation type="submission" date="2022-08" db="EMBL/GenBank/DDBJ databases">
        <authorList>
            <person name="Gutierrez-Valencia J."/>
        </authorList>
    </citation>
    <scope>NUCLEOTIDE SEQUENCE</scope>
</reference>
<proteinExistence type="predicted"/>
<protein>
    <submittedName>
        <fullName evidence="2">Uncharacterized protein</fullName>
    </submittedName>
</protein>
<accession>A0AAV0KN56</accession>
<evidence type="ECO:0000313" key="3">
    <source>
        <dbReference type="Proteomes" id="UP001154282"/>
    </source>
</evidence>
<evidence type="ECO:0000256" key="1">
    <source>
        <dbReference type="SAM" id="MobiDB-lite"/>
    </source>
</evidence>
<evidence type="ECO:0000313" key="2">
    <source>
        <dbReference type="EMBL" id="CAI0423834.1"/>
    </source>
</evidence>
<comment type="caution">
    <text evidence="2">The sequence shown here is derived from an EMBL/GenBank/DDBJ whole genome shotgun (WGS) entry which is preliminary data.</text>
</comment>
<dbReference type="AlphaFoldDB" id="A0AAV0KN56"/>
<gene>
    <name evidence="2" type="ORF">LITE_LOCUS19671</name>
</gene>
<dbReference type="Proteomes" id="UP001154282">
    <property type="component" value="Unassembled WGS sequence"/>
</dbReference>